<proteinExistence type="predicted"/>
<gene>
    <name evidence="1" type="ORF">PMAYCL1PPCAC_04988</name>
</gene>
<feature type="non-terminal residue" evidence="1">
    <location>
        <position position="1"/>
    </location>
</feature>
<sequence length="198" mass="22645">RIREQKDGDDDFVEGDDEHNCWWNRKEALLASEEYVQLSETAKIACSEVLEYSHVDYGDYNYYRVDGCTEMIEGSNLKEGIDKTELVASGSFTSAYFLREKDRVVRYAHKNLTEANEIGGLLWTADAKCEVRTPASKRNRYLISIMLIANEDRPSKFDWSAEGIVEIEAYFLMDNDKGLVMMDQNDPSYSTKAVDESG</sequence>
<keyword evidence="2" id="KW-1185">Reference proteome</keyword>
<dbReference type="EMBL" id="BTRK01000002">
    <property type="protein sequence ID" value="GMR34793.1"/>
    <property type="molecule type" value="Genomic_DNA"/>
</dbReference>
<evidence type="ECO:0000313" key="1">
    <source>
        <dbReference type="EMBL" id="GMR34793.1"/>
    </source>
</evidence>
<evidence type="ECO:0000313" key="2">
    <source>
        <dbReference type="Proteomes" id="UP001328107"/>
    </source>
</evidence>
<dbReference type="AlphaFoldDB" id="A0AAN4Z5N0"/>
<dbReference type="Proteomes" id="UP001328107">
    <property type="component" value="Unassembled WGS sequence"/>
</dbReference>
<name>A0AAN4Z5N0_9BILA</name>
<protein>
    <submittedName>
        <fullName evidence="1">Uncharacterized protein</fullName>
    </submittedName>
</protein>
<accession>A0AAN4Z5N0</accession>
<organism evidence="1 2">
    <name type="scientific">Pristionchus mayeri</name>
    <dbReference type="NCBI Taxonomy" id="1317129"/>
    <lineage>
        <taxon>Eukaryota</taxon>
        <taxon>Metazoa</taxon>
        <taxon>Ecdysozoa</taxon>
        <taxon>Nematoda</taxon>
        <taxon>Chromadorea</taxon>
        <taxon>Rhabditida</taxon>
        <taxon>Rhabditina</taxon>
        <taxon>Diplogasteromorpha</taxon>
        <taxon>Diplogasteroidea</taxon>
        <taxon>Neodiplogasteridae</taxon>
        <taxon>Pristionchus</taxon>
    </lineage>
</organism>
<feature type="non-terminal residue" evidence="1">
    <location>
        <position position="198"/>
    </location>
</feature>
<reference evidence="2" key="1">
    <citation type="submission" date="2022-10" db="EMBL/GenBank/DDBJ databases">
        <title>Genome assembly of Pristionchus species.</title>
        <authorList>
            <person name="Yoshida K."/>
            <person name="Sommer R.J."/>
        </authorList>
    </citation>
    <scope>NUCLEOTIDE SEQUENCE [LARGE SCALE GENOMIC DNA]</scope>
    <source>
        <strain evidence="2">RS5460</strain>
    </source>
</reference>
<comment type="caution">
    <text evidence="1">The sequence shown here is derived from an EMBL/GenBank/DDBJ whole genome shotgun (WGS) entry which is preliminary data.</text>
</comment>